<dbReference type="EMBL" id="CACRXK020006229">
    <property type="protein sequence ID" value="CAB4008790.1"/>
    <property type="molecule type" value="Genomic_DNA"/>
</dbReference>
<dbReference type="Proteomes" id="UP001152795">
    <property type="component" value="Unassembled WGS sequence"/>
</dbReference>
<dbReference type="AlphaFoldDB" id="A0A7D9EGZ4"/>
<evidence type="ECO:0000256" key="1">
    <source>
        <dbReference type="SAM" id="MobiDB-lite"/>
    </source>
</evidence>
<feature type="compositionally biased region" description="Basic residues" evidence="1">
    <location>
        <begin position="100"/>
        <end position="109"/>
    </location>
</feature>
<evidence type="ECO:0000313" key="3">
    <source>
        <dbReference type="Proteomes" id="UP001152795"/>
    </source>
</evidence>
<accession>A0A7D9EGZ4</accession>
<feature type="compositionally biased region" description="Low complexity" evidence="1">
    <location>
        <begin position="232"/>
        <end position="242"/>
    </location>
</feature>
<feature type="region of interest" description="Disordered" evidence="1">
    <location>
        <begin position="190"/>
        <end position="242"/>
    </location>
</feature>
<organism evidence="2 3">
    <name type="scientific">Paramuricea clavata</name>
    <name type="common">Red gorgonian</name>
    <name type="synonym">Violescent sea-whip</name>
    <dbReference type="NCBI Taxonomy" id="317549"/>
    <lineage>
        <taxon>Eukaryota</taxon>
        <taxon>Metazoa</taxon>
        <taxon>Cnidaria</taxon>
        <taxon>Anthozoa</taxon>
        <taxon>Octocorallia</taxon>
        <taxon>Malacalcyonacea</taxon>
        <taxon>Plexauridae</taxon>
        <taxon>Paramuricea</taxon>
    </lineage>
</organism>
<feature type="compositionally biased region" description="Polar residues" evidence="1">
    <location>
        <begin position="190"/>
        <end position="201"/>
    </location>
</feature>
<reference evidence="2" key="1">
    <citation type="submission" date="2020-04" db="EMBL/GenBank/DDBJ databases">
        <authorList>
            <person name="Alioto T."/>
            <person name="Alioto T."/>
            <person name="Gomez Garrido J."/>
        </authorList>
    </citation>
    <scope>NUCLEOTIDE SEQUENCE</scope>
    <source>
        <strain evidence="2">A484AB</strain>
    </source>
</reference>
<feature type="compositionally biased region" description="Basic and acidic residues" evidence="1">
    <location>
        <begin position="88"/>
        <end position="98"/>
    </location>
</feature>
<name>A0A7D9EGZ4_PARCT</name>
<comment type="caution">
    <text evidence="2">The sequence shown here is derived from an EMBL/GenBank/DDBJ whole genome shotgun (WGS) entry which is preliminary data.</text>
</comment>
<keyword evidence="3" id="KW-1185">Reference proteome</keyword>
<protein>
    <submittedName>
        <fullName evidence="2">Uncharacterized protein</fullName>
    </submittedName>
</protein>
<sequence length="249" mass="28571">MKTIEGSITDWDNVHEVQNDLEVFSQQLVEFQAAYEAWRDLLSGQELVPVTDWYNEHFRIMNNCKVKIVDWIAVAKYKIEEQMDDKSSALKSSIESRRSAGSRHSSRSGRARERAKVAELLEKKQALENESEKLRLQEELAIAQAREQAFIENDIESKREATTDGMNEYLEDTRPVPKENLLHDQLTKNIPTPQFSSTNIPQPTPVSAFHSRRAHQTPVRLPQYSSSHTKDTTPITSSDSSTTFYRLCT</sequence>
<feature type="region of interest" description="Disordered" evidence="1">
    <location>
        <begin position="88"/>
        <end position="114"/>
    </location>
</feature>
<evidence type="ECO:0000313" key="2">
    <source>
        <dbReference type="EMBL" id="CAB4008790.1"/>
    </source>
</evidence>
<gene>
    <name evidence="2" type="ORF">PACLA_8A058150</name>
</gene>
<proteinExistence type="predicted"/>